<dbReference type="InterPro" id="IPR033875">
    <property type="entry name" value="FlhG"/>
</dbReference>
<proteinExistence type="predicted"/>
<dbReference type="SUPFAM" id="SSF52540">
    <property type="entry name" value="P-loop containing nucleoside triphosphate hydrolases"/>
    <property type="match status" value="1"/>
</dbReference>
<dbReference type="Pfam" id="PF13614">
    <property type="entry name" value="AAA_31"/>
    <property type="match status" value="1"/>
</dbReference>
<reference evidence="4 5" key="1">
    <citation type="submission" date="2015-12" db="EMBL/GenBank/DDBJ databases">
        <authorList>
            <person name="Shamseldin A."/>
            <person name="Moawad H."/>
            <person name="Abd El-Rahim W.M."/>
            <person name="Sadowsky M.J."/>
        </authorList>
    </citation>
    <scope>NUCLEOTIDE SEQUENCE [LARGE SCALE GENOMIC DNA]</scope>
    <source>
        <strain evidence="4 5">SM2</strain>
    </source>
</reference>
<dbReference type="PANTHER" id="PTHR43384:SF4">
    <property type="entry name" value="CELLULOSE BIOSYNTHESIS PROTEIN BCSQ-RELATED"/>
    <property type="match status" value="1"/>
</dbReference>
<evidence type="ECO:0000256" key="1">
    <source>
        <dbReference type="ARBA" id="ARBA00022741"/>
    </source>
</evidence>
<gene>
    <name evidence="4" type="ORF">AZF00_05945</name>
</gene>
<keyword evidence="2" id="KW-0067">ATP-binding</keyword>
<dbReference type="PANTHER" id="PTHR43384">
    <property type="entry name" value="SEPTUM SITE-DETERMINING PROTEIN MIND HOMOLOG, CHLOROPLASTIC-RELATED"/>
    <property type="match status" value="1"/>
</dbReference>
<dbReference type="RefSeq" id="WP_008246929.1">
    <property type="nucleotide sequence ID" value="NZ_CP014544.1"/>
</dbReference>
<dbReference type="GO" id="GO:0005524">
    <property type="term" value="F:ATP binding"/>
    <property type="evidence" value="ECO:0007669"/>
    <property type="project" value="UniProtKB-KW"/>
</dbReference>
<evidence type="ECO:0000256" key="2">
    <source>
        <dbReference type="ARBA" id="ARBA00022840"/>
    </source>
</evidence>
<feature type="domain" description="AAA" evidence="3">
    <location>
        <begin position="5"/>
        <end position="162"/>
    </location>
</feature>
<evidence type="ECO:0000313" key="5">
    <source>
        <dbReference type="Proteomes" id="UP000074119"/>
    </source>
</evidence>
<dbReference type="InterPro" id="IPR025501">
    <property type="entry name" value="MinD_FleN"/>
</dbReference>
<evidence type="ECO:0000259" key="3">
    <source>
        <dbReference type="Pfam" id="PF13614"/>
    </source>
</evidence>
<dbReference type="GO" id="GO:0051782">
    <property type="term" value="P:negative regulation of cell division"/>
    <property type="evidence" value="ECO:0007669"/>
    <property type="project" value="TreeGrafter"/>
</dbReference>
<organism evidence="4 5">
    <name type="scientific">Zhongshania aliphaticivorans</name>
    <dbReference type="NCBI Taxonomy" id="1470434"/>
    <lineage>
        <taxon>Bacteria</taxon>
        <taxon>Pseudomonadati</taxon>
        <taxon>Pseudomonadota</taxon>
        <taxon>Gammaproteobacteria</taxon>
        <taxon>Cellvibrionales</taxon>
        <taxon>Spongiibacteraceae</taxon>
        <taxon>Zhongshania</taxon>
    </lineage>
</organism>
<dbReference type="PIRSF" id="PIRSF003092">
    <property type="entry name" value="MinD"/>
    <property type="match status" value="1"/>
</dbReference>
<dbReference type="STRING" id="1470434.AZF00_05945"/>
<dbReference type="AlphaFoldDB" id="A0A127M3R1"/>
<protein>
    <submittedName>
        <fullName evidence="4">Cobyrinic acid a,c-diamide synthase</fullName>
    </submittedName>
</protein>
<keyword evidence="1" id="KW-0547">Nucleotide-binding</keyword>
<name>A0A127M3R1_9GAMM</name>
<dbReference type="InterPro" id="IPR050625">
    <property type="entry name" value="ParA/MinD_ATPase"/>
</dbReference>
<accession>A0A127M3R1</accession>
<evidence type="ECO:0000313" key="4">
    <source>
        <dbReference type="EMBL" id="AMO67870.1"/>
    </source>
</evidence>
<dbReference type="KEGG" id="zal:AZF00_05945"/>
<dbReference type="EMBL" id="CP014544">
    <property type="protein sequence ID" value="AMO67870.1"/>
    <property type="molecule type" value="Genomic_DNA"/>
</dbReference>
<dbReference type="Gene3D" id="3.40.50.300">
    <property type="entry name" value="P-loop containing nucleotide triphosphate hydrolases"/>
    <property type="match status" value="1"/>
</dbReference>
<dbReference type="Proteomes" id="UP000074119">
    <property type="component" value="Chromosome"/>
</dbReference>
<dbReference type="GO" id="GO:0009898">
    <property type="term" value="C:cytoplasmic side of plasma membrane"/>
    <property type="evidence" value="ECO:0007669"/>
    <property type="project" value="TreeGrafter"/>
</dbReference>
<dbReference type="InterPro" id="IPR025669">
    <property type="entry name" value="AAA_dom"/>
</dbReference>
<sequence>MSAVKVIAVSSGKGGVGKTNVSVNLACQLARRGRRVLLMDADLGLANVDIMLGLRPKWNLSHVLDGQCAIQDILVPGPVGITIIPAASGVKKMADLGTDQHAAIVRSLSELKDDYDVLIVDTAAGISDSVVTFCRASQYVMVVVTDELTSMADAYALIKVMNRDAGIRRFKVLRNMVDSHDQARDGFERLNEVARRFLDVSLEFAGFIPRDPYLIKADSRQQAVSDLYPGAESSLAFRKLAETVDKWEGPAGPSGNIEFFVDRMFGNASTAESTAGVPM</sequence>
<dbReference type="InterPro" id="IPR027417">
    <property type="entry name" value="P-loop_NTPase"/>
</dbReference>
<dbReference type="CDD" id="cd02038">
    <property type="entry name" value="FlhG-like"/>
    <property type="match status" value="1"/>
</dbReference>
<dbReference type="GO" id="GO:0005829">
    <property type="term" value="C:cytosol"/>
    <property type="evidence" value="ECO:0007669"/>
    <property type="project" value="TreeGrafter"/>
</dbReference>
<dbReference type="GO" id="GO:0016887">
    <property type="term" value="F:ATP hydrolysis activity"/>
    <property type="evidence" value="ECO:0007669"/>
    <property type="project" value="TreeGrafter"/>
</dbReference>